<reference evidence="1 2" key="1">
    <citation type="journal article" date="2008" name="Nature">
        <title>The Phaeodactylum genome reveals the evolutionary history of diatom genomes.</title>
        <authorList>
            <person name="Bowler C."/>
            <person name="Allen A.E."/>
            <person name="Badger J.H."/>
            <person name="Grimwood J."/>
            <person name="Jabbari K."/>
            <person name="Kuo A."/>
            <person name="Maheswari U."/>
            <person name="Martens C."/>
            <person name="Maumus F."/>
            <person name="Otillar R.P."/>
            <person name="Rayko E."/>
            <person name="Salamov A."/>
            <person name="Vandepoele K."/>
            <person name="Beszteri B."/>
            <person name="Gruber A."/>
            <person name="Heijde M."/>
            <person name="Katinka M."/>
            <person name="Mock T."/>
            <person name="Valentin K."/>
            <person name="Verret F."/>
            <person name="Berges J.A."/>
            <person name="Brownlee C."/>
            <person name="Cadoret J.P."/>
            <person name="Chiovitti A."/>
            <person name="Choi C.J."/>
            <person name="Coesel S."/>
            <person name="De Martino A."/>
            <person name="Detter J.C."/>
            <person name="Durkin C."/>
            <person name="Falciatore A."/>
            <person name="Fournet J."/>
            <person name="Haruta M."/>
            <person name="Huysman M.J."/>
            <person name="Jenkins B.D."/>
            <person name="Jiroutova K."/>
            <person name="Jorgensen R.E."/>
            <person name="Joubert Y."/>
            <person name="Kaplan A."/>
            <person name="Kroger N."/>
            <person name="Kroth P.G."/>
            <person name="La Roche J."/>
            <person name="Lindquist E."/>
            <person name="Lommer M."/>
            <person name="Martin-Jezequel V."/>
            <person name="Lopez P.J."/>
            <person name="Lucas S."/>
            <person name="Mangogna M."/>
            <person name="McGinnis K."/>
            <person name="Medlin L.K."/>
            <person name="Montsant A."/>
            <person name="Oudot-Le Secq M.P."/>
            <person name="Napoli C."/>
            <person name="Obornik M."/>
            <person name="Parker M.S."/>
            <person name="Petit J.L."/>
            <person name="Porcel B.M."/>
            <person name="Poulsen N."/>
            <person name="Robison M."/>
            <person name="Rychlewski L."/>
            <person name="Rynearson T.A."/>
            <person name="Schmutz J."/>
            <person name="Shapiro H."/>
            <person name="Siaut M."/>
            <person name="Stanley M."/>
            <person name="Sussman M.R."/>
            <person name="Taylor A.R."/>
            <person name="Vardi A."/>
            <person name="von Dassow P."/>
            <person name="Vyverman W."/>
            <person name="Willis A."/>
            <person name="Wyrwicz L.S."/>
            <person name="Rokhsar D.S."/>
            <person name="Weissenbach J."/>
            <person name="Armbrust E.V."/>
            <person name="Green B.R."/>
            <person name="Van de Peer Y."/>
            <person name="Grigoriev I.V."/>
        </authorList>
    </citation>
    <scope>NUCLEOTIDE SEQUENCE [LARGE SCALE GENOMIC DNA]</scope>
    <source>
        <strain evidence="1 2">CCAP 1055/1</strain>
    </source>
</reference>
<dbReference type="eggNOG" id="ENOG502RRC1">
    <property type="taxonomic scope" value="Eukaryota"/>
</dbReference>
<evidence type="ECO:0000313" key="2">
    <source>
        <dbReference type="Proteomes" id="UP000000759"/>
    </source>
</evidence>
<protein>
    <submittedName>
        <fullName evidence="1">Uncharacterized protein</fullName>
    </submittedName>
</protein>
<name>B7FYC3_PHATC</name>
<dbReference type="RefSeq" id="XP_002179713.1">
    <property type="nucleotide sequence ID" value="XM_002179677.1"/>
</dbReference>
<keyword evidence="2" id="KW-1185">Reference proteome</keyword>
<dbReference type="InParanoid" id="B7FYC3"/>
<dbReference type="OrthoDB" id="5985073at2759"/>
<dbReference type="HOGENOM" id="CLU_554897_0_0_1"/>
<dbReference type="PANTHER" id="PTHR35560:SF3">
    <property type="entry name" value="PEPTIDASE S9 PROLYL OLIGOPEPTIDASE CATALYTIC DOMAIN-CONTAINING PROTEIN"/>
    <property type="match status" value="1"/>
</dbReference>
<dbReference type="EMBL" id="CM000610">
    <property type="protein sequence ID" value="EEC48699.1"/>
    <property type="molecule type" value="Genomic_DNA"/>
</dbReference>
<dbReference type="PANTHER" id="PTHR35560">
    <property type="entry name" value="BLL0132 PROTEIN"/>
    <property type="match status" value="1"/>
</dbReference>
<dbReference type="KEGG" id="pti:PHATRDRAFT_45633"/>
<dbReference type="PaxDb" id="2850-Phatr45633"/>
<evidence type="ECO:0000313" key="1">
    <source>
        <dbReference type="EMBL" id="EEC48699.1"/>
    </source>
</evidence>
<organism evidence="1 2">
    <name type="scientific">Phaeodactylum tricornutum (strain CCAP 1055/1)</name>
    <dbReference type="NCBI Taxonomy" id="556484"/>
    <lineage>
        <taxon>Eukaryota</taxon>
        <taxon>Sar</taxon>
        <taxon>Stramenopiles</taxon>
        <taxon>Ochrophyta</taxon>
        <taxon>Bacillariophyta</taxon>
        <taxon>Bacillariophyceae</taxon>
        <taxon>Bacillariophycidae</taxon>
        <taxon>Naviculales</taxon>
        <taxon>Phaeodactylaceae</taxon>
        <taxon>Phaeodactylum</taxon>
    </lineage>
</organism>
<proteinExistence type="predicted"/>
<dbReference type="GeneID" id="7200398"/>
<accession>B7FYC3</accession>
<sequence length="409" mass="45975">MCCNDEAVTGCHGGFTCANGTAKENLTTSYYCERLDKTDYSLPNRVPRYTLCSVPGPVLQTIHGFSVVDSNPNKPKLAYLSTMGAIDSTSPDILNLHARVQTVIIVVHGSSRNPDDYICCTNAALPSSEQFPTNSTTMLIAPWFLAPRDNVTEVFNFDGSTSVPLYWFVDGPHYHTWRFGANALNANLSSYTAMDTIVNHLVQDFLRFPLLERIIVAGHSAGGQLVHRWAVLSGSHAFAASLQHNFRSRPVAIRVVVANPKSYCYLDGRRFIDGEFRLLVQDEKAECLPYNEWQWGLDDGPFLSIPYRDEAFALAGGRAKVVARYAMRDVVYLSGELDILPNGNCMAQLQGAYRKERSERYFASLKKIYGWQPHRRLVVSQVHHDHCLIFQSPEGHRAFFESYEQSYIL</sequence>
<reference evidence="2" key="2">
    <citation type="submission" date="2008-08" db="EMBL/GenBank/DDBJ databases">
        <authorList>
            <consortium name="Diatom Consortium"/>
            <person name="Grigoriev I."/>
            <person name="Grimwood J."/>
            <person name="Kuo A."/>
            <person name="Otillar R.P."/>
            <person name="Salamov A."/>
            <person name="Detter J.C."/>
            <person name="Lindquist E."/>
            <person name="Shapiro H."/>
            <person name="Lucas S."/>
            <person name="Glavina del Rio T."/>
            <person name="Pitluck S."/>
            <person name="Rokhsar D."/>
            <person name="Bowler C."/>
        </authorList>
    </citation>
    <scope>GENOME REANNOTATION</scope>
    <source>
        <strain evidence="2">CCAP 1055/1</strain>
    </source>
</reference>
<dbReference type="STRING" id="556484.B7FYC3"/>
<dbReference type="InterPro" id="IPR029058">
    <property type="entry name" value="AB_hydrolase_fold"/>
</dbReference>
<dbReference type="SUPFAM" id="SSF53474">
    <property type="entry name" value="alpha/beta-Hydrolases"/>
    <property type="match status" value="1"/>
</dbReference>
<dbReference type="Proteomes" id="UP000000759">
    <property type="component" value="Chromosome 7"/>
</dbReference>
<dbReference type="Gene3D" id="3.40.50.1820">
    <property type="entry name" value="alpha/beta hydrolase"/>
    <property type="match status" value="1"/>
</dbReference>
<gene>
    <name evidence="1" type="ORF">PHATRDRAFT_45633</name>
</gene>
<dbReference type="AlphaFoldDB" id="B7FYC3"/>